<evidence type="ECO:0000313" key="2">
    <source>
        <dbReference type="EMBL" id="OMO71281.1"/>
    </source>
</evidence>
<proteinExistence type="predicted"/>
<reference evidence="3" key="1">
    <citation type="submission" date="2013-09" db="EMBL/GenBank/DDBJ databases">
        <title>Corchorus olitorius genome sequencing.</title>
        <authorList>
            <person name="Alam M."/>
            <person name="Haque M.S."/>
            <person name="Islam M.S."/>
            <person name="Emdad E.M."/>
            <person name="Islam M.M."/>
            <person name="Ahmed B."/>
            <person name="Halim A."/>
            <person name="Hossen Q.M.M."/>
            <person name="Hossain M.Z."/>
            <person name="Ahmed R."/>
            <person name="Khan M.M."/>
            <person name="Islam R."/>
            <person name="Rashid M.M."/>
            <person name="Khan S.A."/>
            <person name="Rahman M.S."/>
            <person name="Alam M."/>
            <person name="Yahiya A.S."/>
            <person name="Khan M.S."/>
            <person name="Azam M.S."/>
            <person name="Haque T."/>
            <person name="Lashkar M.Z.H."/>
            <person name="Akhand A.I."/>
            <person name="Morshed G."/>
            <person name="Roy S."/>
            <person name="Uddin K.S."/>
            <person name="Rabeya T."/>
            <person name="Hossain A.S."/>
            <person name="Chowdhury A."/>
            <person name="Snigdha A.R."/>
            <person name="Mortoza M.S."/>
            <person name="Matin S.A."/>
            <person name="Hoque S.M.E."/>
            <person name="Islam M.K."/>
            <person name="Roy D.K."/>
            <person name="Haider R."/>
            <person name="Moosa M.M."/>
            <person name="Elias S.M."/>
            <person name="Hasan A.M."/>
            <person name="Jahan S."/>
            <person name="Shafiuddin M."/>
            <person name="Mahmood N."/>
            <person name="Shommy N.S."/>
        </authorList>
    </citation>
    <scope>NUCLEOTIDE SEQUENCE [LARGE SCALE GENOMIC DNA]</scope>
    <source>
        <strain evidence="3">cv. O-4</strain>
    </source>
</reference>
<sequence length="76" mass="8807">MDDIHRSIVCAHNDRKDMRLTWHNQISLRLEMQIWLAELRSIGNGECQGSGIVHPFPQRSRSIGQIHRGPSIEDFD</sequence>
<evidence type="ECO:0000313" key="3">
    <source>
        <dbReference type="Proteomes" id="UP000187203"/>
    </source>
</evidence>
<protein>
    <submittedName>
        <fullName evidence="2">Uncharacterized protein</fullName>
    </submittedName>
</protein>
<name>A0A1R3HM22_9ROSI</name>
<keyword evidence="3" id="KW-1185">Reference proteome</keyword>
<comment type="caution">
    <text evidence="2">The sequence shown here is derived from an EMBL/GenBank/DDBJ whole genome shotgun (WGS) entry which is preliminary data.</text>
</comment>
<dbReference type="EMBL" id="AWUE01019835">
    <property type="protein sequence ID" value="OMO71281.1"/>
    <property type="molecule type" value="Genomic_DNA"/>
</dbReference>
<gene>
    <name evidence="2" type="ORF">COLO4_28320</name>
</gene>
<dbReference type="Proteomes" id="UP000187203">
    <property type="component" value="Unassembled WGS sequence"/>
</dbReference>
<organism evidence="2 3">
    <name type="scientific">Corchorus olitorius</name>
    <dbReference type="NCBI Taxonomy" id="93759"/>
    <lineage>
        <taxon>Eukaryota</taxon>
        <taxon>Viridiplantae</taxon>
        <taxon>Streptophyta</taxon>
        <taxon>Embryophyta</taxon>
        <taxon>Tracheophyta</taxon>
        <taxon>Spermatophyta</taxon>
        <taxon>Magnoliopsida</taxon>
        <taxon>eudicotyledons</taxon>
        <taxon>Gunneridae</taxon>
        <taxon>Pentapetalae</taxon>
        <taxon>rosids</taxon>
        <taxon>malvids</taxon>
        <taxon>Malvales</taxon>
        <taxon>Malvaceae</taxon>
        <taxon>Grewioideae</taxon>
        <taxon>Apeibeae</taxon>
        <taxon>Corchorus</taxon>
    </lineage>
</organism>
<evidence type="ECO:0000256" key="1">
    <source>
        <dbReference type="SAM" id="MobiDB-lite"/>
    </source>
</evidence>
<dbReference type="AlphaFoldDB" id="A0A1R3HM22"/>
<feature type="region of interest" description="Disordered" evidence="1">
    <location>
        <begin position="53"/>
        <end position="76"/>
    </location>
</feature>
<accession>A0A1R3HM22</accession>